<keyword evidence="3" id="KW-1185">Reference proteome</keyword>
<name>M4B1V9_HYAAE</name>
<dbReference type="OMA" id="CTEIACT"/>
<evidence type="ECO:0000313" key="2">
    <source>
        <dbReference type="EnsemblProtists" id="HpaP800256"/>
    </source>
</evidence>
<dbReference type="HOGENOM" id="CLU_069032_0_0_1"/>
<dbReference type="EnsemblProtists" id="HpaT800256">
    <property type="protein sequence ID" value="HpaP800256"/>
    <property type="gene ID" value="HpaG800256"/>
</dbReference>
<dbReference type="EMBL" id="JH597776">
    <property type="status" value="NOT_ANNOTATED_CDS"/>
    <property type="molecule type" value="Genomic_DNA"/>
</dbReference>
<dbReference type="InParanoid" id="M4B1V9"/>
<dbReference type="AlphaFoldDB" id="M4B1V9"/>
<dbReference type="eggNOG" id="ENOG502S5M1">
    <property type="taxonomic scope" value="Eukaryota"/>
</dbReference>
<evidence type="ECO:0000313" key="3">
    <source>
        <dbReference type="Proteomes" id="UP000011713"/>
    </source>
</evidence>
<reference evidence="3" key="1">
    <citation type="journal article" date="2010" name="Science">
        <title>Signatures of adaptation to obligate biotrophy in the Hyaloperonospora arabidopsidis genome.</title>
        <authorList>
            <person name="Baxter L."/>
            <person name="Tripathy S."/>
            <person name="Ishaque N."/>
            <person name="Boot N."/>
            <person name="Cabral A."/>
            <person name="Kemen E."/>
            <person name="Thines M."/>
            <person name="Ah-Fong A."/>
            <person name="Anderson R."/>
            <person name="Badejoko W."/>
            <person name="Bittner-Eddy P."/>
            <person name="Boore J.L."/>
            <person name="Chibucos M.C."/>
            <person name="Coates M."/>
            <person name="Dehal P."/>
            <person name="Delehaunty K."/>
            <person name="Dong S."/>
            <person name="Downton P."/>
            <person name="Dumas B."/>
            <person name="Fabro G."/>
            <person name="Fronick C."/>
            <person name="Fuerstenberg S.I."/>
            <person name="Fulton L."/>
            <person name="Gaulin E."/>
            <person name="Govers F."/>
            <person name="Hughes L."/>
            <person name="Humphray S."/>
            <person name="Jiang R.H."/>
            <person name="Judelson H."/>
            <person name="Kamoun S."/>
            <person name="Kyung K."/>
            <person name="Meijer H."/>
            <person name="Minx P."/>
            <person name="Morris P."/>
            <person name="Nelson J."/>
            <person name="Phuntumart V."/>
            <person name="Qutob D."/>
            <person name="Rehmany A."/>
            <person name="Rougon-Cardoso A."/>
            <person name="Ryden P."/>
            <person name="Torto-Alalibo T."/>
            <person name="Studholme D."/>
            <person name="Wang Y."/>
            <person name="Win J."/>
            <person name="Wood J."/>
            <person name="Clifton S.W."/>
            <person name="Rogers J."/>
            <person name="Van den Ackerveken G."/>
            <person name="Jones J.D."/>
            <person name="McDowell J.M."/>
            <person name="Beynon J."/>
            <person name="Tyler B.M."/>
        </authorList>
    </citation>
    <scope>NUCLEOTIDE SEQUENCE [LARGE SCALE GENOMIC DNA]</scope>
    <source>
        <strain evidence="3">Emoy2</strain>
    </source>
</reference>
<sequence length="411" mass="47031">MPRRAVEKSKSSSAASEKPKQGRASKKSDGRPVGRKRRRRKSSWDYEDEDEDDDGDVALEAEESGSESEEKSAQLQKKRSRAQKTQVNKKTKTVGSVSRKKVLQNDKEELEDQDKERKEQERVLLEEKRRRKKQQYEQESGQMLKEVRDLALHEKKTQEKLIEKLKRDITTLSKQAEEERKKHKKEVDKLVADKMREYDANQRTKDDGDVEKIALREHIRELESQFASFKRSTGPNDVVTVNAAAVSAASGTFCGISDGERVVTEIIFMCSFWTIQSCRIANRVYNLTRQTRYSIRCGGVLLCSICSYSVACCSWYRTQLLKMYRLATSMDIRLIQSTDDDEQDGDDCTEIACTTTDSATGNQFEFELAIPAAASSEIEYLPSEKPPTGIKVPSYLRVRQHHMLSIRGELM</sequence>
<feature type="compositionally biased region" description="Acidic residues" evidence="1">
    <location>
        <begin position="45"/>
        <end position="67"/>
    </location>
</feature>
<dbReference type="VEuPathDB" id="FungiDB:HpaG800256"/>
<evidence type="ECO:0000256" key="1">
    <source>
        <dbReference type="SAM" id="MobiDB-lite"/>
    </source>
</evidence>
<protein>
    <submittedName>
        <fullName evidence="2">Uncharacterized protein</fullName>
    </submittedName>
</protein>
<dbReference type="Proteomes" id="UP000011713">
    <property type="component" value="Unassembled WGS sequence"/>
</dbReference>
<feature type="compositionally biased region" description="Basic and acidic residues" evidence="1">
    <location>
        <begin position="114"/>
        <end position="128"/>
    </location>
</feature>
<feature type="compositionally biased region" description="Basic residues" evidence="1">
    <location>
        <begin position="76"/>
        <end position="102"/>
    </location>
</feature>
<feature type="compositionally biased region" description="Basic and acidic residues" evidence="1">
    <location>
        <begin position="1"/>
        <end position="10"/>
    </location>
</feature>
<proteinExistence type="predicted"/>
<accession>M4B1V9</accession>
<organism evidence="2 3">
    <name type="scientific">Hyaloperonospora arabidopsidis (strain Emoy2)</name>
    <name type="common">Downy mildew agent</name>
    <name type="synonym">Peronospora arabidopsidis</name>
    <dbReference type="NCBI Taxonomy" id="559515"/>
    <lineage>
        <taxon>Eukaryota</taxon>
        <taxon>Sar</taxon>
        <taxon>Stramenopiles</taxon>
        <taxon>Oomycota</taxon>
        <taxon>Peronosporomycetes</taxon>
        <taxon>Peronosporales</taxon>
        <taxon>Peronosporaceae</taxon>
        <taxon>Hyaloperonospora</taxon>
    </lineage>
</organism>
<feature type="region of interest" description="Disordered" evidence="1">
    <location>
        <begin position="1"/>
        <end position="144"/>
    </location>
</feature>
<reference evidence="2" key="2">
    <citation type="submission" date="2015-06" db="UniProtKB">
        <authorList>
            <consortium name="EnsemblProtists"/>
        </authorList>
    </citation>
    <scope>IDENTIFICATION</scope>
    <source>
        <strain evidence="2">Emoy2</strain>
    </source>
</reference>